<organism evidence="2 3">
    <name type="scientific">Diaporthe helianthi</name>
    <dbReference type="NCBI Taxonomy" id="158607"/>
    <lineage>
        <taxon>Eukaryota</taxon>
        <taxon>Fungi</taxon>
        <taxon>Dikarya</taxon>
        <taxon>Ascomycota</taxon>
        <taxon>Pezizomycotina</taxon>
        <taxon>Sordariomycetes</taxon>
        <taxon>Sordariomycetidae</taxon>
        <taxon>Diaporthales</taxon>
        <taxon>Diaporthaceae</taxon>
        <taxon>Diaporthe</taxon>
    </lineage>
</organism>
<evidence type="ECO:0000313" key="3">
    <source>
        <dbReference type="Proteomes" id="UP000094444"/>
    </source>
</evidence>
<evidence type="ECO:0000313" key="2">
    <source>
        <dbReference type="EMBL" id="POS73544.1"/>
    </source>
</evidence>
<proteinExistence type="predicted"/>
<dbReference type="AlphaFoldDB" id="A0A2P5HTG8"/>
<protein>
    <submittedName>
        <fullName evidence="2">Uncharacterized protein</fullName>
    </submittedName>
</protein>
<evidence type="ECO:0000256" key="1">
    <source>
        <dbReference type="SAM" id="MobiDB-lite"/>
    </source>
</evidence>
<gene>
    <name evidence="2" type="ORF">DHEL01_v208061</name>
</gene>
<comment type="caution">
    <text evidence="2">The sequence shown here is derived from an EMBL/GenBank/DDBJ whole genome shotgun (WGS) entry which is preliminary data.</text>
</comment>
<name>A0A2P5HTG8_DIAHE</name>
<sequence length="291" mass="33850">MSSSTSPAANVPANHHSRTTLEGLPPELRLIIYKYHFSDMIDTMKTTSREPFIRYHFCDKKYEIVQDLDRFREKMRSQRFLAFVCVGPLFRQEAEPVLYDYFTFSVSLRQHWTPLDLSEGDRYMLSHASKLQLHLTNDYICRIVPTQPWGKEQSLYRKVRRGSWHAGSASLLDKRSAFGEMLVARPRGGSWSGPAPMPPYIDRVDVLFDALGRGIYLKSLIISISDFDHEQDNGAIGRQLDRRIFDRMLSHIEARLSLNPENCVAILHLHRRIGHLLSTQRVRKFLFEIQQ</sequence>
<dbReference type="Proteomes" id="UP000094444">
    <property type="component" value="Unassembled WGS sequence"/>
</dbReference>
<keyword evidence="3" id="KW-1185">Reference proteome</keyword>
<feature type="region of interest" description="Disordered" evidence="1">
    <location>
        <begin position="1"/>
        <end position="20"/>
    </location>
</feature>
<dbReference type="EMBL" id="MAVT02000778">
    <property type="protein sequence ID" value="POS73544.1"/>
    <property type="molecule type" value="Genomic_DNA"/>
</dbReference>
<dbReference type="InParanoid" id="A0A2P5HTG8"/>
<reference evidence="2" key="1">
    <citation type="submission" date="2017-09" db="EMBL/GenBank/DDBJ databases">
        <title>Polyketide synthases of a Diaporthe helianthi virulent isolate.</title>
        <authorList>
            <person name="Baroncelli R."/>
        </authorList>
    </citation>
    <scope>NUCLEOTIDE SEQUENCE [LARGE SCALE GENOMIC DNA]</scope>
    <source>
        <strain evidence="2">7/96</strain>
    </source>
</reference>
<accession>A0A2P5HTG8</accession>